<protein>
    <recommendedName>
        <fullName evidence="5">Secreted protein</fullName>
    </recommendedName>
</protein>
<keyword evidence="2" id="KW-0732">Signal</keyword>
<dbReference type="EMBL" id="VSRR010026568">
    <property type="protein sequence ID" value="MPC67666.1"/>
    <property type="molecule type" value="Genomic_DNA"/>
</dbReference>
<accession>A0A5B7HCB9</accession>
<reference evidence="3 4" key="1">
    <citation type="submission" date="2019-05" db="EMBL/GenBank/DDBJ databases">
        <title>Another draft genome of Portunus trituberculatus and its Hox gene families provides insights of decapod evolution.</title>
        <authorList>
            <person name="Jeong J.-H."/>
            <person name="Song I."/>
            <person name="Kim S."/>
            <person name="Choi T."/>
            <person name="Kim D."/>
            <person name="Ryu S."/>
            <person name="Kim W."/>
        </authorList>
    </citation>
    <scope>NUCLEOTIDE SEQUENCE [LARGE SCALE GENOMIC DNA]</scope>
    <source>
        <tissue evidence="3">Muscle</tissue>
    </source>
</reference>
<comment type="caution">
    <text evidence="3">The sequence shown here is derived from an EMBL/GenBank/DDBJ whole genome shotgun (WGS) entry which is preliminary data.</text>
</comment>
<dbReference type="AlphaFoldDB" id="A0A5B7HCB9"/>
<sequence length="102" mass="10756">MAKDCRLILVLSRILYTLVGHSNHKNPAAAVVGDADGETKTTDDEKPLCGQDTGRGTADVSTVIGESRCGILAELRRVVINGERCGGYCVERGGVSQGSHKT</sequence>
<evidence type="ECO:0000313" key="3">
    <source>
        <dbReference type="EMBL" id="MPC67666.1"/>
    </source>
</evidence>
<proteinExistence type="predicted"/>
<evidence type="ECO:0008006" key="5">
    <source>
        <dbReference type="Google" id="ProtNLM"/>
    </source>
</evidence>
<gene>
    <name evidence="3" type="ORF">E2C01_061845</name>
</gene>
<organism evidence="3 4">
    <name type="scientific">Portunus trituberculatus</name>
    <name type="common">Swimming crab</name>
    <name type="synonym">Neptunus trituberculatus</name>
    <dbReference type="NCBI Taxonomy" id="210409"/>
    <lineage>
        <taxon>Eukaryota</taxon>
        <taxon>Metazoa</taxon>
        <taxon>Ecdysozoa</taxon>
        <taxon>Arthropoda</taxon>
        <taxon>Crustacea</taxon>
        <taxon>Multicrustacea</taxon>
        <taxon>Malacostraca</taxon>
        <taxon>Eumalacostraca</taxon>
        <taxon>Eucarida</taxon>
        <taxon>Decapoda</taxon>
        <taxon>Pleocyemata</taxon>
        <taxon>Brachyura</taxon>
        <taxon>Eubrachyura</taxon>
        <taxon>Portunoidea</taxon>
        <taxon>Portunidae</taxon>
        <taxon>Portuninae</taxon>
        <taxon>Portunus</taxon>
    </lineage>
</organism>
<evidence type="ECO:0000256" key="2">
    <source>
        <dbReference type="SAM" id="SignalP"/>
    </source>
</evidence>
<feature type="compositionally biased region" description="Basic and acidic residues" evidence="1">
    <location>
        <begin position="37"/>
        <end position="47"/>
    </location>
</feature>
<feature type="signal peptide" evidence="2">
    <location>
        <begin position="1"/>
        <end position="20"/>
    </location>
</feature>
<name>A0A5B7HCB9_PORTR</name>
<evidence type="ECO:0000256" key="1">
    <source>
        <dbReference type="SAM" id="MobiDB-lite"/>
    </source>
</evidence>
<keyword evidence="4" id="KW-1185">Reference proteome</keyword>
<feature type="region of interest" description="Disordered" evidence="1">
    <location>
        <begin position="33"/>
        <end position="54"/>
    </location>
</feature>
<evidence type="ECO:0000313" key="4">
    <source>
        <dbReference type="Proteomes" id="UP000324222"/>
    </source>
</evidence>
<dbReference type="Proteomes" id="UP000324222">
    <property type="component" value="Unassembled WGS sequence"/>
</dbReference>
<feature type="chain" id="PRO_5023061470" description="Secreted protein" evidence="2">
    <location>
        <begin position="21"/>
        <end position="102"/>
    </location>
</feature>